<gene>
    <name evidence="7" type="ORF">WP8S17C03_28670</name>
</gene>
<evidence type="ECO:0000313" key="8">
    <source>
        <dbReference type="Proteomes" id="UP000515591"/>
    </source>
</evidence>
<name>A0A6S5RN62_9GAMM</name>
<keyword evidence="3 6" id="KW-0812">Transmembrane</keyword>
<keyword evidence="5 6" id="KW-0472">Membrane</keyword>
<dbReference type="PANTHER" id="PTHR30250">
    <property type="entry name" value="PST FAMILY PREDICTED COLANIC ACID TRANSPORTER"/>
    <property type="match status" value="1"/>
</dbReference>
<feature type="transmembrane region" description="Helical" evidence="6">
    <location>
        <begin position="170"/>
        <end position="194"/>
    </location>
</feature>
<reference evidence="7 8" key="1">
    <citation type="submission" date="2019-12" db="EMBL/GenBank/DDBJ databases">
        <title>complete genome sequences of Pseudomonas otitidis str. WP8-S17-CRE-03 isolated from wastewater treatment plant effluent.</title>
        <authorList>
            <person name="Sekizuka T."/>
            <person name="Itokawa K."/>
            <person name="Yatsu K."/>
            <person name="Inamine Y."/>
            <person name="Kuroda M."/>
        </authorList>
    </citation>
    <scope>NUCLEOTIDE SEQUENCE [LARGE SCALE GENOMIC DNA]</scope>
    <source>
        <strain evidence="7 8">WP8-S17-CRE-03</strain>
    </source>
</reference>
<dbReference type="AlphaFoldDB" id="A0A6S5RN62"/>
<organism evidence="7 8">
    <name type="scientific">Metapseudomonas otitidis</name>
    <dbReference type="NCBI Taxonomy" id="319939"/>
    <lineage>
        <taxon>Bacteria</taxon>
        <taxon>Pseudomonadati</taxon>
        <taxon>Pseudomonadota</taxon>
        <taxon>Gammaproteobacteria</taxon>
        <taxon>Pseudomonadales</taxon>
        <taxon>Pseudomonadaceae</taxon>
        <taxon>Metapseudomonas</taxon>
    </lineage>
</organism>
<dbReference type="InterPro" id="IPR054667">
    <property type="entry name" value="Export_MbnM"/>
</dbReference>
<dbReference type="PANTHER" id="PTHR30250:SF11">
    <property type="entry name" value="O-ANTIGEN TRANSPORTER-RELATED"/>
    <property type="match status" value="1"/>
</dbReference>
<keyword evidence="2" id="KW-1003">Cell membrane</keyword>
<comment type="subcellular location">
    <subcellularLocation>
        <location evidence="1">Cell membrane</location>
        <topology evidence="1">Multi-pass membrane protein</topology>
    </subcellularLocation>
</comment>
<dbReference type="Proteomes" id="UP000515591">
    <property type="component" value="Chromosome"/>
</dbReference>
<feature type="transmembrane region" description="Helical" evidence="6">
    <location>
        <begin position="49"/>
        <end position="68"/>
    </location>
</feature>
<feature type="transmembrane region" description="Helical" evidence="6">
    <location>
        <begin position="335"/>
        <end position="353"/>
    </location>
</feature>
<evidence type="ECO:0000256" key="3">
    <source>
        <dbReference type="ARBA" id="ARBA00022692"/>
    </source>
</evidence>
<dbReference type="EMBL" id="AP022213">
    <property type="protein sequence ID" value="BBT16818.1"/>
    <property type="molecule type" value="Genomic_DNA"/>
</dbReference>
<accession>A0A6S5RN62</accession>
<feature type="transmembrane region" description="Helical" evidence="6">
    <location>
        <begin position="308"/>
        <end position="329"/>
    </location>
</feature>
<evidence type="ECO:0000256" key="2">
    <source>
        <dbReference type="ARBA" id="ARBA00022475"/>
    </source>
</evidence>
<dbReference type="RefSeq" id="WP_172433724.1">
    <property type="nucleotide sequence ID" value="NZ_AP022213.1"/>
</dbReference>
<proteinExistence type="predicted"/>
<evidence type="ECO:0000256" key="1">
    <source>
        <dbReference type="ARBA" id="ARBA00004651"/>
    </source>
</evidence>
<evidence type="ECO:0000256" key="5">
    <source>
        <dbReference type="ARBA" id="ARBA00023136"/>
    </source>
</evidence>
<feature type="transmembrane region" description="Helical" evidence="6">
    <location>
        <begin position="374"/>
        <end position="391"/>
    </location>
</feature>
<dbReference type="InterPro" id="IPR050833">
    <property type="entry name" value="Poly_Biosynth_Transport"/>
</dbReference>
<dbReference type="GO" id="GO:0005886">
    <property type="term" value="C:plasma membrane"/>
    <property type="evidence" value="ECO:0007669"/>
    <property type="project" value="UniProtKB-SubCell"/>
</dbReference>
<sequence>MDRPAPLITRFWHGYLALLLAFAAGQLGPQIDLAVLARAGDGQAGLYALLTRLALLELVVTMALGTALSVMASQAQRAGRHGEGLRPALVLAGALGVPLGLLGALAGLGLLPMLLHSEAARLPEVMAALPWFFLATPLRLLNGCAGLLLHARGEGRQALRIKGVELLARLVLDLALVLGLGAGLSGCFIAGLVLNLGTCAWLLRHLARASPGQPWRPRWAWCRQALLHSGWESQRVLAIQAFGLAAVTLVAMDRPWPESAGRLDGFSAVLTLGMLALSPLNALLRFLALRLAAGDPVAIRDEVRRRALPVAAVASVGLLLATQALGQLYGQSGPWWTAGLLLLALSLPLRVLGNLLRAQYQAAGRFAEIGRLEAAALWLVGLPVLLAGLALDCPPLAYAYLLLPELCVITGLHSRKAWASLAGPGERPEG</sequence>
<feature type="transmembrane region" description="Helical" evidence="6">
    <location>
        <begin position="265"/>
        <end position="287"/>
    </location>
</feature>
<evidence type="ECO:0000256" key="4">
    <source>
        <dbReference type="ARBA" id="ARBA00022989"/>
    </source>
</evidence>
<evidence type="ECO:0008006" key="9">
    <source>
        <dbReference type="Google" id="ProtNLM"/>
    </source>
</evidence>
<feature type="transmembrane region" description="Helical" evidence="6">
    <location>
        <begin position="89"/>
        <end position="111"/>
    </location>
</feature>
<feature type="transmembrane region" description="Helical" evidence="6">
    <location>
        <begin position="131"/>
        <end position="149"/>
    </location>
</feature>
<keyword evidence="4 6" id="KW-1133">Transmembrane helix</keyword>
<protein>
    <recommendedName>
        <fullName evidence="9">Na+-driven multidrug efflux pump</fullName>
    </recommendedName>
</protein>
<evidence type="ECO:0000256" key="6">
    <source>
        <dbReference type="SAM" id="Phobius"/>
    </source>
</evidence>
<dbReference type="NCBIfam" id="NF045578">
    <property type="entry name" value="export_MbnM"/>
    <property type="match status" value="1"/>
</dbReference>
<evidence type="ECO:0000313" key="7">
    <source>
        <dbReference type="EMBL" id="BBT16818.1"/>
    </source>
</evidence>
<dbReference type="GeneID" id="57398136"/>